<feature type="region of interest" description="Disordered" evidence="1">
    <location>
        <begin position="1"/>
        <end position="28"/>
    </location>
</feature>
<gene>
    <name evidence="2" type="ORF">KGQ19_38480</name>
</gene>
<organism evidence="2 3">
    <name type="scientific">Catenulispora pinistramenti</name>
    <dbReference type="NCBI Taxonomy" id="2705254"/>
    <lineage>
        <taxon>Bacteria</taxon>
        <taxon>Bacillati</taxon>
        <taxon>Actinomycetota</taxon>
        <taxon>Actinomycetes</taxon>
        <taxon>Catenulisporales</taxon>
        <taxon>Catenulisporaceae</taxon>
        <taxon>Catenulispora</taxon>
    </lineage>
</organism>
<reference evidence="2 3" key="1">
    <citation type="submission" date="2020-02" db="EMBL/GenBank/DDBJ databases">
        <title>Acidophilic actinobacteria isolated from forest soil.</title>
        <authorList>
            <person name="Golinska P."/>
        </authorList>
    </citation>
    <scope>NUCLEOTIDE SEQUENCE [LARGE SCALE GENOMIC DNA]</scope>
    <source>
        <strain evidence="2 3">NL8</strain>
    </source>
</reference>
<dbReference type="Proteomes" id="UP000730482">
    <property type="component" value="Unassembled WGS sequence"/>
</dbReference>
<proteinExistence type="predicted"/>
<evidence type="ECO:0000313" key="3">
    <source>
        <dbReference type="Proteomes" id="UP000730482"/>
    </source>
</evidence>
<comment type="caution">
    <text evidence="2">The sequence shown here is derived from an EMBL/GenBank/DDBJ whole genome shotgun (WGS) entry which is preliminary data.</text>
</comment>
<evidence type="ECO:0000313" key="2">
    <source>
        <dbReference type="EMBL" id="MBS2552758.1"/>
    </source>
</evidence>
<accession>A0ABS5L346</accession>
<feature type="compositionally biased region" description="Low complexity" evidence="1">
    <location>
        <begin position="121"/>
        <end position="153"/>
    </location>
</feature>
<feature type="region of interest" description="Disordered" evidence="1">
    <location>
        <begin position="112"/>
        <end position="155"/>
    </location>
</feature>
<dbReference type="RefSeq" id="WP_212018671.1">
    <property type="nucleotide sequence ID" value="NZ_JAAFYZ010000208.1"/>
</dbReference>
<protein>
    <recommendedName>
        <fullName evidence="4">WXG100 family type VII secretion target</fullName>
    </recommendedName>
</protein>
<evidence type="ECO:0008006" key="4">
    <source>
        <dbReference type="Google" id="ProtNLM"/>
    </source>
</evidence>
<dbReference type="InterPro" id="IPR036689">
    <property type="entry name" value="ESAT-6-like_sf"/>
</dbReference>
<dbReference type="EMBL" id="JAAFYZ010000208">
    <property type="protein sequence ID" value="MBS2552758.1"/>
    <property type="molecule type" value="Genomic_DNA"/>
</dbReference>
<sequence>MTVARNLPALGFDPTPGDVSQTRDLGRSLGDMSTELGTILSNIAGADRGSWQGQSANAFMDHLNSDLKPAVQKCHDSFSQASSLLYNWAGQLEGFQSEAAALEKQAATQQGAVNSAQSTVNGQPGKPGQPAAASAGSAQATQQAADATKNQKALTDAQNGMSDIVSRAHDLHNRFIAAAKGIADQLHHAGQMAPGKPGLFDSIVDGIGKAFSGAWHWVQEHADAIKFIGDLLSDLSGILGILAIITAPFEPLGAIFAAASVATSAAACLTHLLAMAAGANVSWMSIGVDALGAIPGIGAFAKGAKVADGAVAVARAGELGEGFRGVTTISHSLVGLGHDASALKNLSAFGKTVAVWGTKAGGFISHDGSFLGRAQMIVEQAYRPGQLLGTKGLNMLGDGVKVFGKELPKFSIDAMTGLGRTIDAGIKVAPKLYFLPHGIHNDMEMNVGNPFHALFA</sequence>
<name>A0ABS5L346_9ACTN</name>
<evidence type="ECO:0000256" key="1">
    <source>
        <dbReference type="SAM" id="MobiDB-lite"/>
    </source>
</evidence>
<dbReference type="SUPFAM" id="SSF140453">
    <property type="entry name" value="EsxAB dimer-like"/>
    <property type="match status" value="1"/>
</dbReference>
<keyword evidence="3" id="KW-1185">Reference proteome</keyword>